<comment type="similarity">
    <text evidence="1">Belongs to the FAM118 family.</text>
</comment>
<evidence type="ECO:0008006" key="7">
    <source>
        <dbReference type="Google" id="ProtNLM"/>
    </source>
</evidence>
<accession>A0A6G1FV64</accession>
<name>A0A6G1FV64_9PEZI</name>
<sequence>MDLAGRFDVGLIMGSEAPGQTKAEAARIELDRITRIRDALNDKKLVVVIGAGVTLNVTASQSGKTLDRLSWLGLIRHGLNYLVKDDYIDKDDYRLRYAQEILDLYPGDLLEAARVLRALLDEARQFPTWLKAVFGGLSKEVRHRALLDVLKSLHERGAMLLTTNYDDLFEEGYCELRRISRSNHDDLLKFQSGELRGILHVHGSYHDPADVIIDATDYENVQSSDIKTVLRTLWNTYTILFVGCGSGLEDPNFGALLQWACDDQKNISNRHCVLLKTGDPFNPKPLVRLKFGPNYSDLVPYLQRLLSEQETDDPIDATAPSGAEANWWIGNGKAQTFLRALGKLWNATSCGMARER</sequence>
<reference evidence="6" key="2">
    <citation type="submission" date="2020-04" db="EMBL/GenBank/DDBJ databases">
        <authorList>
            <consortium name="NCBI Genome Project"/>
        </authorList>
    </citation>
    <scope>NUCLEOTIDE SEQUENCE</scope>
    <source>
        <strain evidence="6">CBS 781.70</strain>
    </source>
</reference>
<evidence type="ECO:0000256" key="3">
    <source>
        <dbReference type="ARBA" id="ARBA00022990"/>
    </source>
</evidence>
<evidence type="ECO:0000256" key="1">
    <source>
        <dbReference type="ARBA" id="ARBA00006491"/>
    </source>
</evidence>
<dbReference type="Proteomes" id="UP000504638">
    <property type="component" value="Unplaced"/>
</dbReference>
<keyword evidence="3" id="KW-0007">Acetylation</keyword>
<proteinExistence type="inferred from homology"/>
<dbReference type="EMBL" id="ML975171">
    <property type="protein sequence ID" value="KAF1809572.1"/>
    <property type="molecule type" value="Genomic_DNA"/>
</dbReference>
<organism evidence="4">
    <name type="scientific">Eremomyces bilateralis CBS 781.70</name>
    <dbReference type="NCBI Taxonomy" id="1392243"/>
    <lineage>
        <taxon>Eukaryota</taxon>
        <taxon>Fungi</taxon>
        <taxon>Dikarya</taxon>
        <taxon>Ascomycota</taxon>
        <taxon>Pezizomycotina</taxon>
        <taxon>Dothideomycetes</taxon>
        <taxon>Dothideomycetes incertae sedis</taxon>
        <taxon>Eremomycetales</taxon>
        <taxon>Eremomycetaceae</taxon>
        <taxon>Eremomyces</taxon>
    </lineage>
</organism>
<dbReference type="InterPro" id="IPR029035">
    <property type="entry name" value="DHS-like_NAD/FAD-binding_dom"/>
</dbReference>
<evidence type="ECO:0000256" key="2">
    <source>
        <dbReference type="ARBA" id="ARBA00022553"/>
    </source>
</evidence>
<dbReference type="SUPFAM" id="SSF52467">
    <property type="entry name" value="DHS-like NAD/FAD-binding domain"/>
    <property type="match status" value="1"/>
</dbReference>
<dbReference type="Pfam" id="PF13289">
    <property type="entry name" value="SIR2_2"/>
    <property type="match status" value="1"/>
</dbReference>
<evidence type="ECO:0000313" key="4">
    <source>
        <dbReference type="EMBL" id="KAF1809572.1"/>
    </source>
</evidence>
<reference evidence="6" key="3">
    <citation type="submission" date="2025-04" db="UniProtKB">
        <authorList>
            <consortium name="RefSeq"/>
        </authorList>
    </citation>
    <scope>IDENTIFICATION</scope>
    <source>
        <strain evidence="6">CBS 781.70</strain>
    </source>
</reference>
<evidence type="ECO:0000313" key="5">
    <source>
        <dbReference type="Proteomes" id="UP000504638"/>
    </source>
</evidence>
<keyword evidence="2" id="KW-0597">Phosphoprotein</keyword>
<dbReference type="OrthoDB" id="6247875at2759"/>
<protein>
    <recommendedName>
        <fullName evidence="7">SIR2-like domain-containing protein</fullName>
    </recommendedName>
</protein>
<dbReference type="GeneID" id="54420654"/>
<dbReference type="RefSeq" id="XP_033531203.1">
    <property type="nucleotide sequence ID" value="XM_033680084.1"/>
</dbReference>
<dbReference type="PANTHER" id="PTHR28623">
    <property type="entry name" value="PROTEIN FAM118B"/>
    <property type="match status" value="1"/>
</dbReference>
<dbReference type="InterPro" id="IPR038916">
    <property type="entry name" value="FAM118"/>
</dbReference>
<dbReference type="AlphaFoldDB" id="A0A6G1FV64"/>
<gene>
    <name evidence="4 6" type="ORF">P152DRAFT_461257</name>
</gene>
<keyword evidence="5" id="KW-1185">Reference proteome</keyword>
<dbReference type="PANTHER" id="PTHR28623:SF2">
    <property type="entry name" value="PROTEIN FAM118A"/>
    <property type="match status" value="1"/>
</dbReference>
<evidence type="ECO:0000313" key="6">
    <source>
        <dbReference type="RefSeq" id="XP_033531203.1"/>
    </source>
</evidence>
<reference evidence="4 6" key="1">
    <citation type="submission" date="2020-01" db="EMBL/GenBank/DDBJ databases">
        <authorList>
            <consortium name="DOE Joint Genome Institute"/>
            <person name="Haridas S."/>
            <person name="Albert R."/>
            <person name="Binder M."/>
            <person name="Bloem J."/>
            <person name="Labutti K."/>
            <person name="Salamov A."/>
            <person name="Andreopoulos B."/>
            <person name="Baker S.E."/>
            <person name="Barry K."/>
            <person name="Bills G."/>
            <person name="Bluhm B.H."/>
            <person name="Cannon C."/>
            <person name="Castanera R."/>
            <person name="Culley D.E."/>
            <person name="Daum C."/>
            <person name="Ezra D."/>
            <person name="Gonzalez J.B."/>
            <person name="Henrissat B."/>
            <person name="Kuo A."/>
            <person name="Liang C."/>
            <person name="Lipzen A."/>
            <person name="Lutzoni F."/>
            <person name="Magnuson J."/>
            <person name="Mondo S."/>
            <person name="Nolan M."/>
            <person name="Ohm R."/>
            <person name="Pangilinan J."/>
            <person name="Park H.-J."/>
            <person name="Ramirez L."/>
            <person name="Alfaro M."/>
            <person name="Sun H."/>
            <person name="Tritt A."/>
            <person name="Yoshinaga Y."/>
            <person name="Zwiers L.-H."/>
            <person name="Turgeon B.G."/>
            <person name="Goodwin S.B."/>
            <person name="Spatafora J.W."/>
            <person name="Crous P.W."/>
            <person name="Grigoriev I.V."/>
        </authorList>
    </citation>
    <scope>NUCLEOTIDE SEQUENCE</scope>
    <source>
        <strain evidence="4 6">CBS 781.70</strain>
    </source>
</reference>